<accession>A0A914VZA0</accession>
<evidence type="ECO:0000313" key="2">
    <source>
        <dbReference type="Proteomes" id="UP000887566"/>
    </source>
</evidence>
<feature type="region of interest" description="Disordered" evidence="1">
    <location>
        <begin position="137"/>
        <end position="157"/>
    </location>
</feature>
<evidence type="ECO:0000256" key="1">
    <source>
        <dbReference type="SAM" id="MobiDB-lite"/>
    </source>
</evidence>
<protein>
    <submittedName>
        <fullName evidence="3">Uncharacterized protein</fullName>
    </submittedName>
</protein>
<reference evidence="3" key="1">
    <citation type="submission" date="2022-11" db="UniProtKB">
        <authorList>
            <consortium name="WormBaseParasite"/>
        </authorList>
    </citation>
    <scope>IDENTIFICATION</scope>
</reference>
<name>A0A914VZA0_9BILA</name>
<dbReference type="WBParaSite" id="PSAMB.scaffold2700size21732.g18781.t1">
    <property type="protein sequence ID" value="PSAMB.scaffold2700size21732.g18781.t1"/>
    <property type="gene ID" value="PSAMB.scaffold2700size21732.g18781"/>
</dbReference>
<sequence>MTERSARERLRSRWLSGNPSRRTAGARGAGDVAAPPNELPRPAHMCPSPSPSSDHPRRRRPNASRLQPAYFDEFGARCALQKHSARTPAGRTLAGAALRYPRIVRYVRNAPNRLKHALSPPAASCSLLDNFDGVRRGSSWPSWRESGGGRYKCRSDE</sequence>
<dbReference type="AlphaFoldDB" id="A0A914VZA0"/>
<dbReference type="Proteomes" id="UP000887566">
    <property type="component" value="Unplaced"/>
</dbReference>
<organism evidence="2 3">
    <name type="scientific">Plectus sambesii</name>
    <dbReference type="NCBI Taxonomy" id="2011161"/>
    <lineage>
        <taxon>Eukaryota</taxon>
        <taxon>Metazoa</taxon>
        <taxon>Ecdysozoa</taxon>
        <taxon>Nematoda</taxon>
        <taxon>Chromadorea</taxon>
        <taxon>Plectida</taxon>
        <taxon>Plectina</taxon>
        <taxon>Plectoidea</taxon>
        <taxon>Plectidae</taxon>
        <taxon>Plectus</taxon>
    </lineage>
</organism>
<feature type="compositionally biased region" description="Basic and acidic residues" evidence="1">
    <location>
        <begin position="1"/>
        <end position="11"/>
    </location>
</feature>
<evidence type="ECO:0000313" key="3">
    <source>
        <dbReference type="WBParaSite" id="PSAMB.scaffold2700size21732.g18781.t1"/>
    </source>
</evidence>
<keyword evidence="2" id="KW-1185">Reference proteome</keyword>
<feature type="region of interest" description="Disordered" evidence="1">
    <location>
        <begin position="1"/>
        <end position="66"/>
    </location>
</feature>
<proteinExistence type="predicted"/>